<evidence type="ECO:0000313" key="1">
    <source>
        <dbReference type="EMBL" id="KAI1866475.1"/>
    </source>
</evidence>
<protein>
    <submittedName>
        <fullName evidence="1">Uncharacterized protein</fullName>
    </submittedName>
</protein>
<accession>A0A9P9WJC9</accession>
<proteinExistence type="predicted"/>
<comment type="caution">
    <text evidence="1">The sequence shown here is derived from an EMBL/GenBank/DDBJ whole genome shotgun (WGS) entry which is preliminary data.</text>
</comment>
<dbReference type="Proteomes" id="UP000829685">
    <property type="component" value="Unassembled WGS sequence"/>
</dbReference>
<name>A0A9P9WJC9_9PEZI</name>
<evidence type="ECO:0000313" key="2">
    <source>
        <dbReference type="Proteomes" id="UP000829685"/>
    </source>
</evidence>
<dbReference type="AlphaFoldDB" id="A0A9P9WJC9"/>
<reference evidence="1" key="1">
    <citation type="submission" date="2021-03" db="EMBL/GenBank/DDBJ databases">
        <title>Revisited historic fungal species revealed as producer of novel bioactive compounds through whole genome sequencing and comparative genomics.</title>
        <authorList>
            <person name="Vignolle G.A."/>
            <person name="Hochenegger N."/>
            <person name="Mach R.L."/>
            <person name="Mach-Aigner A.R."/>
            <person name="Javad Rahimi M."/>
            <person name="Salim K.A."/>
            <person name="Chan C.M."/>
            <person name="Lim L.B.L."/>
            <person name="Cai F."/>
            <person name="Druzhinina I.S."/>
            <person name="U'Ren J.M."/>
            <person name="Derntl C."/>
        </authorList>
    </citation>
    <scope>NUCLEOTIDE SEQUENCE</scope>
    <source>
        <strain evidence="1">TUCIM 5799</strain>
    </source>
</reference>
<gene>
    <name evidence="1" type="ORF">JX265_007776</name>
</gene>
<dbReference type="EMBL" id="JAFIMR010000020">
    <property type="protein sequence ID" value="KAI1866475.1"/>
    <property type="molecule type" value="Genomic_DNA"/>
</dbReference>
<sequence length="154" mass="17216">MDIPGSQNPTDASCSRDAAMMQLSTFLSLVRELYEDLSSGARGLVYTAWTALMGELAARIGADPHMKDLAEMNAGAAMVRPSYGSRCLGRKTKVSKEVKEEMREELETFRDEASDVWDLLNRDAKSLITSPWSRFWDELEAICKDKCRTVVRAS</sequence>
<organism evidence="1 2">
    <name type="scientific">Neoarthrinium moseri</name>
    <dbReference type="NCBI Taxonomy" id="1658444"/>
    <lineage>
        <taxon>Eukaryota</taxon>
        <taxon>Fungi</taxon>
        <taxon>Dikarya</taxon>
        <taxon>Ascomycota</taxon>
        <taxon>Pezizomycotina</taxon>
        <taxon>Sordariomycetes</taxon>
        <taxon>Xylariomycetidae</taxon>
        <taxon>Amphisphaeriales</taxon>
        <taxon>Apiosporaceae</taxon>
        <taxon>Neoarthrinium</taxon>
    </lineage>
</organism>
<keyword evidence="2" id="KW-1185">Reference proteome</keyword>